<evidence type="ECO:0000313" key="2">
    <source>
        <dbReference type="EMBL" id="PSL48006.1"/>
    </source>
</evidence>
<proteinExistence type="predicted"/>
<keyword evidence="3" id="KW-1185">Reference proteome</keyword>
<comment type="caution">
    <text evidence="2">The sequence shown here is derived from an EMBL/GenBank/DDBJ whole genome shotgun (WGS) entry which is preliminary data.</text>
</comment>
<dbReference type="RefSeq" id="WP_106528418.1">
    <property type="nucleotide sequence ID" value="NZ_PYAW01000002.1"/>
</dbReference>
<gene>
    <name evidence="2" type="ORF">CLV51_102866</name>
</gene>
<dbReference type="OrthoDB" id="5240379at2"/>
<dbReference type="Proteomes" id="UP000240971">
    <property type="component" value="Unassembled WGS sequence"/>
</dbReference>
<reference evidence="2 3" key="1">
    <citation type="submission" date="2018-03" db="EMBL/GenBank/DDBJ databases">
        <title>Genomic Encyclopedia of Archaeal and Bacterial Type Strains, Phase II (KMG-II): from individual species to whole genera.</title>
        <authorList>
            <person name="Goeker M."/>
        </authorList>
    </citation>
    <scope>NUCLEOTIDE SEQUENCE [LARGE SCALE GENOMIC DNA]</scope>
    <source>
        <strain evidence="2 3">DSM 24859</strain>
    </source>
</reference>
<evidence type="ECO:0000259" key="1">
    <source>
        <dbReference type="Pfam" id="PF22599"/>
    </source>
</evidence>
<dbReference type="Pfam" id="PF22599">
    <property type="entry name" value="SecDF_P1_head"/>
    <property type="match status" value="1"/>
</dbReference>
<dbReference type="AlphaFoldDB" id="A0A2P8HP61"/>
<evidence type="ECO:0000313" key="3">
    <source>
        <dbReference type="Proteomes" id="UP000240971"/>
    </source>
</evidence>
<protein>
    <recommendedName>
        <fullName evidence="1">SecDF P1 head subdomain domain-containing protein</fullName>
    </recommendedName>
</protein>
<name>A0A2P8HP61_CHINA</name>
<accession>A0A2P8HP61</accession>
<sequence>MRYITNRLLVAILIIAGSTGSLMAQSKKKVPSGLYMVVKKSAYAFKDSASNKIVYINPAPVISVSQIEKVTTVIEAQQLPALSLVLDATGTRKLSKVTTRMTGKRMAVIINNHLLAAPLIREPIKGGQLMITGTTTAAEAENFKRLLQKEMDAAKVIKH</sequence>
<organism evidence="2 3">
    <name type="scientific">Chitinophaga niastensis</name>
    <dbReference type="NCBI Taxonomy" id="536980"/>
    <lineage>
        <taxon>Bacteria</taxon>
        <taxon>Pseudomonadati</taxon>
        <taxon>Bacteroidota</taxon>
        <taxon>Chitinophagia</taxon>
        <taxon>Chitinophagales</taxon>
        <taxon>Chitinophagaceae</taxon>
        <taxon>Chitinophaga</taxon>
    </lineage>
</organism>
<dbReference type="InterPro" id="IPR054384">
    <property type="entry name" value="SecDF_P1_head"/>
</dbReference>
<dbReference type="EMBL" id="PYAW01000002">
    <property type="protein sequence ID" value="PSL48006.1"/>
    <property type="molecule type" value="Genomic_DNA"/>
</dbReference>
<dbReference type="Gene3D" id="3.30.1360.200">
    <property type="match status" value="1"/>
</dbReference>
<feature type="domain" description="SecDF P1 head subdomain" evidence="1">
    <location>
        <begin position="49"/>
        <end position="148"/>
    </location>
</feature>